<dbReference type="Proteomes" id="UP000830395">
    <property type="component" value="Chromosome 2"/>
</dbReference>
<name>A0ACC5Y1A6_9TELE</name>
<proteinExistence type="predicted"/>
<reference evidence="1" key="1">
    <citation type="submission" date="2020-02" db="EMBL/GenBank/DDBJ databases">
        <title>Genome sequencing of the panga catfish, Pangasius djambal.</title>
        <authorList>
            <person name="Wen M."/>
            <person name="Zahm M."/>
            <person name="Roques C."/>
            <person name="Cabau C."/>
            <person name="Klopp C."/>
            <person name="Donnadieu C."/>
            <person name="Jouanno E."/>
            <person name="Avarre J.-C."/>
            <person name="Campet M."/>
            <person name="Ha T."/>
            <person name="Dugue R."/>
            <person name="Lampietro C."/>
            <person name="Louis A."/>
            <person name="Herpin A."/>
            <person name="Echchiki A."/>
            <person name="Berthelot C."/>
            <person name="Parey E."/>
            <person name="Roest-Crollius H."/>
            <person name="Braasch I."/>
            <person name="Postlethwait J.H."/>
            <person name="Bobe J."/>
            <person name="Montfort J."/>
            <person name="Bouchez O."/>
            <person name="Begum T."/>
            <person name="Schartl M."/>
            <person name="Gustiano R."/>
            <person name="Guiguen Y."/>
        </authorList>
    </citation>
    <scope>NUCLEOTIDE SEQUENCE</scope>
    <source>
        <strain evidence="1">Pdj_M5554</strain>
    </source>
</reference>
<evidence type="ECO:0000313" key="2">
    <source>
        <dbReference type="Proteomes" id="UP000830395"/>
    </source>
</evidence>
<protein>
    <submittedName>
        <fullName evidence="1">Uncharacterized protein</fullName>
    </submittedName>
</protein>
<sequence length="73" mass="8184">MKSSPVEDKTARTVWRLEDACGVAGGVENKPDSSIRFRVRVDQQLLVSDVSSLDVKCRLQLRIYNASCSETRL</sequence>
<keyword evidence="2" id="KW-1185">Reference proteome</keyword>
<dbReference type="EMBL" id="CM040976">
    <property type="protein sequence ID" value="MCJ8729456.1"/>
    <property type="molecule type" value="Genomic_DNA"/>
</dbReference>
<gene>
    <name evidence="1" type="ORF">PDJAM_G00106530</name>
</gene>
<evidence type="ECO:0000313" key="1">
    <source>
        <dbReference type="EMBL" id="MCJ8729456.1"/>
    </source>
</evidence>
<comment type="caution">
    <text evidence="1">The sequence shown here is derived from an EMBL/GenBank/DDBJ whole genome shotgun (WGS) entry which is preliminary data.</text>
</comment>
<organism evidence="1 2">
    <name type="scientific">Pangasius djambal</name>
    <dbReference type="NCBI Taxonomy" id="1691987"/>
    <lineage>
        <taxon>Eukaryota</taxon>
        <taxon>Metazoa</taxon>
        <taxon>Chordata</taxon>
        <taxon>Craniata</taxon>
        <taxon>Vertebrata</taxon>
        <taxon>Euteleostomi</taxon>
        <taxon>Actinopterygii</taxon>
        <taxon>Neopterygii</taxon>
        <taxon>Teleostei</taxon>
        <taxon>Ostariophysi</taxon>
        <taxon>Siluriformes</taxon>
        <taxon>Pangasiidae</taxon>
        <taxon>Pangasius</taxon>
    </lineage>
</organism>
<accession>A0ACC5Y1A6</accession>